<accession>A0AAN8J6G9</accession>
<sequence>MGGKFSACFGKRSNRVAPDTVIHLSRDSPIDNASVTKFYPEKLIVTPASPDCEQVQTKFPVACNEEGDEDDIDVKKVSRSHLDLLALFEVAEILHPETKQRKRKKEARKHLL</sequence>
<organism evidence="1 2">
    <name type="scientific">Patella caerulea</name>
    <name type="common">Rayed Mediterranean limpet</name>
    <dbReference type="NCBI Taxonomy" id="87958"/>
    <lineage>
        <taxon>Eukaryota</taxon>
        <taxon>Metazoa</taxon>
        <taxon>Spiralia</taxon>
        <taxon>Lophotrochozoa</taxon>
        <taxon>Mollusca</taxon>
        <taxon>Gastropoda</taxon>
        <taxon>Patellogastropoda</taxon>
        <taxon>Patelloidea</taxon>
        <taxon>Patellidae</taxon>
        <taxon>Patella</taxon>
    </lineage>
</organism>
<keyword evidence="2" id="KW-1185">Reference proteome</keyword>
<proteinExistence type="predicted"/>
<comment type="caution">
    <text evidence="1">The sequence shown here is derived from an EMBL/GenBank/DDBJ whole genome shotgun (WGS) entry which is preliminary data.</text>
</comment>
<name>A0AAN8J6G9_PATCE</name>
<dbReference type="EMBL" id="JAZGQO010000014">
    <property type="protein sequence ID" value="KAK6170797.1"/>
    <property type="molecule type" value="Genomic_DNA"/>
</dbReference>
<dbReference type="AlphaFoldDB" id="A0AAN8J6G9"/>
<protein>
    <submittedName>
        <fullName evidence="1">Uncharacterized protein</fullName>
    </submittedName>
</protein>
<dbReference type="Proteomes" id="UP001347796">
    <property type="component" value="Unassembled WGS sequence"/>
</dbReference>
<reference evidence="1 2" key="1">
    <citation type="submission" date="2024-01" db="EMBL/GenBank/DDBJ databases">
        <title>The genome of the rayed Mediterranean limpet Patella caerulea (Linnaeus, 1758).</title>
        <authorList>
            <person name="Anh-Thu Weber A."/>
            <person name="Halstead-Nussloch G."/>
        </authorList>
    </citation>
    <scope>NUCLEOTIDE SEQUENCE [LARGE SCALE GENOMIC DNA]</scope>
    <source>
        <strain evidence="1">AATW-2023a</strain>
        <tissue evidence="1">Whole specimen</tissue>
    </source>
</reference>
<evidence type="ECO:0000313" key="1">
    <source>
        <dbReference type="EMBL" id="KAK6170797.1"/>
    </source>
</evidence>
<evidence type="ECO:0000313" key="2">
    <source>
        <dbReference type="Proteomes" id="UP001347796"/>
    </source>
</evidence>
<gene>
    <name evidence="1" type="ORF">SNE40_019102</name>
</gene>